<feature type="region of interest" description="Disordered" evidence="1">
    <location>
        <begin position="140"/>
        <end position="178"/>
    </location>
</feature>
<reference evidence="3" key="1">
    <citation type="submission" date="2023-07" db="EMBL/GenBank/DDBJ databases">
        <title>30 novel species of actinomycetes from the DSMZ collection.</title>
        <authorList>
            <person name="Nouioui I."/>
        </authorList>
    </citation>
    <scope>NUCLEOTIDE SEQUENCE [LARGE SCALE GENOMIC DNA]</scope>
    <source>
        <strain evidence="3">DSM 46792</strain>
    </source>
</reference>
<gene>
    <name evidence="2" type="ORF">RM425_03075</name>
</gene>
<proteinExistence type="predicted"/>
<sequence length="315" mass="31286">MRFCGSCGVQAGHGQRFCISCGANLHPAAASGRGTPPEPVFAYPVPAAGWPVAQVPPAAEDPGSWKAPPEPDGRRPLVGALVLAGLLVVGGGYVVGDRLLVGDGSPPPAEVAGGEPGPGPAGDADTVDVGEEAADVEAVPPPAVVPAPPPGEVAAPSAGTGPLRPRSVSATCQAPSGVDASGAPVTYDPANTLDGVGGTAWRCAGSAVGQRLVFDFGRPVVLASVGLVPGYDKTDPVDGTDRFGENRTVTAVTWGFDGGTVHRQEIAVPGREMARAVLPGPVTTSRVVLEVAGTGNDGAIRDFTTISDVAFAGSG</sequence>
<dbReference type="Proteomes" id="UP001183222">
    <property type="component" value="Unassembled WGS sequence"/>
</dbReference>
<evidence type="ECO:0000313" key="3">
    <source>
        <dbReference type="Proteomes" id="UP001183222"/>
    </source>
</evidence>
<keyword evidence="3" id="KW-1185">Reference proteome</keyword>
<evidence type="ECO:0000313" key="2">
    <source>
        <dbReference type="EMBL" id="MDT0274875.1"/>
    </source>
</evidence>
<feature type="compositionally biased region" description="Pro residues" evidence="1">
    <location>
        <begin position="140"/>
        <end position="151"/>
    </location>
</feature>
<dbReference type="RefSeq" id="WP_311343712.1">
    <property type="nucleotide sequence ID" value="NZ_JAVREI010000001.1"/>
</dbReference>
<protein>
    <submittedName>
        <fullName evidence="2">Discoidin domain-containing protein</fullName>
    </submittedName>
</protein>
<comment type="caution">
    <text evidence="2">The sequence shown here is derived from an EMBL/GenBank/DDBJ whole genome shotgun (WGS) entry which is preliminary data.</text>
</comment>
<dbReference type="EMBL" id="JAVREI010000001">
    <property type="protein sequence ID" value="MDT0274875.1"/>
    <property type="molecule type" value="Genomic_DNA"/>
</dbReference>
<feature type="region of interest" description="Disordered" evidence="1">
    <location>
        <begin position="105"/>
        <end position="126"/>
    </location>
</feature>
<accession>A0ABU2K3V1</accession>
<evidence type="ECO:0000256" key="1">
    <source>
        <dbReference type="SAM" id="MobiDB-lite"/>
    </source>
</evidence>
<dbReference type="SUPFAM" id="SSF49785">
    <property type="entry name" value="Galactose-binding domain-like"/>
    <property type="match status" value="1"/>
</dbReference>
<dbReference type="InterPro" id="IPR008979">
    <property type="entry name" value="Galactose-bd-like_sf"/>
</dbReference>
<organism evidence="2 3">
    <name type="scientific">Blastococcus goldschmidtiae</name>
    <dbReference type="NCBI Taxonomy" id="3075546"/>
    <lineage>
        <taxon>Bacteria</taxon>
        <taxon>Bacillati</taxon>
        <taxon>Actinomycetota</taxon>
        <taxon>Actinomycetes</taxon>
        <taxon>Geodermatophilales</taxon>
        <taxon>Geodermatophilaceae</taxon>
        <taxon>Blastococcus</taxon>
    </lineage>
</organism>
<name>A0ABU2K3V1_9ACTN</name>